<comment type="caution">
    <text evidence="2">The sequence shown here is derived from an EMBL/GenBank/DDBJ whole genome shotgun (WGS) entry which is preliminary data.</text>
</comment>
<evidence type="ECO:0000259" key="1">
    <source>
        <dbReference type="Pfam" id="PF11823"/>
    </source>
</evidence>
<sequence>MKEYLITFHTHYDSLVCMRAVNKTDNAKTGELTAKLVPVPRSVSSSCGTALKLIFKEGLAFDKDYFSQFDYDAFYFLSEDGKYVEV</sequence>
<reference evidence="2" key="1">
    <citation type="submission" date="2012-01" db="EMBL/GenBank/DDBJ databases">
        <title>The Genome Sequence of Treponema denticola H-22.</title>
        <authorList>
            <consortium name="The Broad Institute Genome Sequencing Platform"/>
            <person name="Earl A."/>
            <person name="Ward D."/>
            <person name="Feldgarden M."/>
            <person name="Gevers D."/>
            <person name="Blanton J.M."/>
            <person name="Fenno C.J."/>
            <person name="Baranova O.V."/>
            <person name="Mathney J."/>
            <person name="Dewhirst F.E."/>
            <person name="Izard J."/>
            <person name="Young S.K."/>
            <person name="Zeng Q."/>
            <person name="Gargeya S."/>
            <person name="Fitzgerald M."/>
            <person name="Haas B."/>
            <person name="Abouelleil A."/>
            <person name="Alvarado L."/>
            <person name="Arachchi H.M."/>
            <person name="Berlin A."/>
            <person name="Chapman S.B."/>
            <person name="Gearin G."/>
            <person name="Goldberg J."/>
            <person name="Griggs A."/>
            <person name="Gujja S."/>
            <person name="Hansen M."/>
            <person name="Heiman D."/>
            <person name="Howarth C."/>
            <person name="Larimer J."/>
            <person name="Lui A."/>
            <person name="MacDonald P.J.P."/>
            <person name="McCowen C."/>
            <person name="Montmayeur A."/>
            <person name="Murphy C."/>
            <person name="Neiman D."/>
            <person name="Pearson M."/>
            <person name="Priest M."/>
            <person name="Roberts A."/>
            <person name="Saif S."/>
            <person name="Shea T."/>
            <person name="Sisk P."/>
            <person name="Stolte C."/>
            <person name="Sykes S."/>
            <person name="Wortman J."/>
            <person name="Nusbaum C."/>
            <person name="Birren B."/>
        </authorList>
    </citation>
    <scope>NUCLEOTIDE SEQUENCE [LARGE SCALE GENOMIC DNA]</scope>
    <source>
        <strain evidence="2">H-22</strain>
    </source>
</reference>
<accession>A0A0E2EHT6</accession>
<organism evidence="2">
    <name type="scientific">Treponema denticola H-22</name>
    <dbReference type="NCBI Taxonomy" id="999432"/>
    <lineage>
        <taxon>Bacteria</taxon>
        <taxon>Pseudomonadati</taxon>
        <taxon>Spirochaetota</taxon>
        <taxon>Spirochaetia</taxon>
        <taxon>Spirochaetales</taxon>
        <taxon>Treponemataceae</taxon>
        <taxon>Treponema</taxon>
    </lineage>
</organism>
<proteinExistence type="predicted"/>
<protein>
    <recommendedName>
        <fullName evidence="1">Putative Se/S carrier protein-like domain-containing protein</fullName>
    </recommendedName>
</protein>
<dbReference type="EMBL" id="AGDV01000010">
    <property type="protein sequence ID" value="EMB33769.1"/>
    <property type="molecule type" value="Genomic_DNA"/>
</dbReference>
<dbReference type="PATRIC" id="fig|999432.5.peg.1197"/>
<dbReference type="InterPro" id="IPR021778">
    <property type="entry name" value="Se/S_carrier-like"/>
</dbReference>
<dbReference type="RefSeq" id="WP_002684139.1">
    <property type="nucleotide sequence ID" value="NZ_CM001795.1"/>
</dbReference>
<dbReference type="Proteomes" id="UP000011705">
    <property type="component" value="Chromosome"/>
</dbReference>
<dbReference type="AlphaFoldDB" id="A0A0E2EHT6"/>
<dbReference type="HOGENOM" id="CLU_167443_4_1_12"/>
<gene>
    <name evidence="2" type="ORF">HMPREF9726_01149</name>
</gene>
<evidence type="ECO:0000313" key="2">
    <source>
        <dbReference type="EMBL" id="EMB33769.1"/>
    </source>
</evidence>
<name>A0A0E2EHT6_TREDN</name>
<feature type="domain" description="Putative Se/S carrier protein-like" evidence="1">
    <location>
        <begin position="3"/>
        <end position="53"/>
    </location>
</feature>
<dbReference type="Pfam" id="PF11823">
    <property type="entry name" value="Se_S_carrier"/>
    <property type="match status" value="1"/>
</dbReference>